<keyword evidence="4" id="KW-1185">Reference proteome</keyword>
<name>A0ABT6RAK4_9BACT</name>
<proteinExistence type="inferred from homology"/>
<dbReference type="EMBL" id="JASBRG010000003">
    <property type="protein sequence ID" value="MDI3319431.1"/>
    <property type="molecule type" value="Genomic_DNA"/>
</dbReference>
<protein>
    <submittedName>
        <fullName evidence="3">SRPBCC domain-containing protein</fullName>
    </submittedName>
</protein>
<comment type="similarity">
    <text evidence="1">Belongs to the AHA1 family.</text>
</comment>
<evidence type="ECO:0000313" key="4">
    <source>
        <dbReference type="Proteomes" id="UP001226434"/>
    </source>
</evidence>
<evidence type="ECO:0000313" key="3">
    <source>
        <dbReference type="EMBL" id="MDI3319431.1"/>
    </source>
</evidence>
<accession>A0ABT6RAK4</accession>
<gene>
    <name evidence="3" type="ORF">QJ048_06585</name>
</gene>
<feature type="domain" description="Activator of Hsp90 ATPase homologue 1/2-like C-terminal" evidence="2">
    <location>
        <begin position="21"/>
        <end position="151"/>
    </location>
</feature>
<organism evidence="3 4">
    <name type="scientific">Pinibacter soli</name>
    <dbReference type="NCBI Taxonomy" id="3044211"/>
    <lineage>
        <taxon>Bacteria</taxon>
        <taxon>Pseudomonadati</taxon>
        <taxon>Bacteroidota</taxon>
        <taxon>Chitinophagia</taxon>
        <taxon>Chitinophagales</taxon>
        <taxon>Chitinophagaceae</taxon>
        <taxon>Pinibacter</taxon>
    </lineage>
</organism>
<dbReference type="Pfam" id="PF08327">
    <property type="entry name" value="AHSA1"/>
    <property type="match status" value="1"/>
</dbReference>
<comment type="caution">
    <text evidence="3">The sequence shown here is derived from an EMBL/GenBank/DDBJ whole genome shotgun (WGS) entry which is preliminary data.</text>
</comment>
<evidence type="ECO:0000256" key="1">
    <source>
        <dbReference type="ARBA" id="ARBA00006817"/>
    </source>
</evidence>
<evidence type="ECO:0000259" key="2">
    <source>
        <dbReference type="Pfam" id="PF08327"/>
    </source>
</evidence>
<dbReference type="InterPro" id="IPR013538">
    <property type="entry name" value="ASHA1/2-like_C"/>
</dbReference>
<reference evidence="3 4" key="1">
    <citation type="submission" date="2023-05" db="EMBL/GenBank/DDBJ databases">
        <title>Genome sequence of Pinibacter sp. MAH-24.</title>
        <authorList>
            <person name="Huq M.A."/>
        </authorList>
    </citation>
    <scope>NUCLEOTIDE SEQUENCE [LARGE SCALE GENOMIC DNA]</scope>
    <source>
        <strain evidence="3 4">MAH-24</strain>
    </source>
</reference>
<sequence>MEKYNTFKQEGNSLIHTRMLDAPRDLVWEVWTTPEHIKEWWGPDGFSLTIKSMNVESGKTWDSIMHGWGQDWDSKVEYLEVEKPSLLSYKHFGESEDYDFTVSISFAEVEGKTLLTMKSIFKSKEIIEELNRRVNAIEGGKQTLNRLENYIKILQSNKP</sequence>
<dbReference type="Proteomes" id="UP001226434">
    <property type="component" value="Unassembled WGS sequence"/>
</dbReference>
<dbReference type="Gene3D" id="3.30.530.20">
    <property type="match status" value="1"/>
</dbReference>
<dbReference type="InterPro" id="IPR023393">
    <property type="entry name" value="START-like_dom_sf"/>
</dbReference>
<dbReference type="RefSeq" id="WP_282333545.1">
    <property type="nucleotide sequence ID" value="NZ_JASBRG010000003.1"/>
</dbReference>
<dbReference type="SUPFAM" id="SSF55961">
    <property type="entry name" value="Bet v1-like"/>
    <property type="match status" value="1"/>
</dbReference>